<dbReference type="Pfam" id="PF17185">
    <property type="entry name" value="NlpE_C"/>
    <property type="match status" value="1"/>
</dbReference>
<keyword evidence="4" id="KW-1185">Reference proteome</keyword>
<evidence type="ECO:0000259" key="1">
    <source>
        <dbReference type="Pfam" id="PF03724"/>
    </source>
</evidence>
<dbReference type="PANTHER" id="PTHR35535:SF2">
    <property type="entry name" value="DUF306 DOMAIN-CONTAINING PROTEIN"/>
    <property type="match status" value="1"/>
</dbReference>
<dbReference type="Pfam" id="PF03724">
    <property type="entry name" value="META"/>
    <property type="match status" value="1"/>
</dbReference>
<evidence type="ECO:0000313" key="4">
    <source>
        <dbReference type="Proteomes" id="UP000256774"/>
    </source>
</evidence>
<name>A0A3E0H9U9_9GAMM</name>
<dbReference type="AlphaFoldDB" id="A0A3E0H9U9"/>
<dbReference type="InterPro" id="IPR038670">
    <property type="entry name" value="HslJ-like_sf"/>
</dbReference>
<dbReference type="InterPro" id="IPR053147">
    <property type="entry name" value="Hsp_HslJ-like"/>
</dbReference>
<dbReference type="InterPro" id="IPR038139">
    <property type="entry name" value="NlpE_C_sf"/>
</dbReference>
<evidence type="ECO:0000313" key="3">
    <source>
        <dbReference type="EMBL" id="REH40471.1"/>
    </source>
</evidence>
<keyword evidence="3" id="KW-0346">Stress response</keyword>
<dbReference type="EMBL" id="QUNR01000001">
    <property type="protein sequence ID" value="REH40471.1"/>
    <property type="molecule type" value="Genomic_DNA"/>
</dbReference>
<feature type="domain" description="NlpE C-terminal OB" evidence="2">
    <location>
        <begin position="133"/>
        <end position="227"/>
    </location>
</feature>
<dbReference type="InterPro" id="IPR005184">
    <property type="entry name" value="DUF306_Meta_HslJ"/>
</dbReference>
<dbReference type="PANTHER" id="PTHR35535">
    <property type="entry name" value="HEAT SHOCK PROTEIN HSLJ"/>
    <property type="match status" value="1"/>
</dbReference>
<evidence type="ECO:0000259" key="2">
    <source>
        <dbReference type="Pfam" id="PF17185"/>
    </source>
</evidence>
<dbReference type="Gene3D" id="2.40.128.270">
    <property type="match status" value="1"/>
</dbReference>
<protein>
    <submittedName>
        <fullName evidence="3">Heat shock protein HslJ</fullName>
    </submittedName>
</protein>
<dbReference type="InterPro" id="IPR007298">
    <property type="entry name" value="Cu-R_lipoprotein_NlpE"/>
</dbReference>
<sequence length="351" mass="38265">MTLGACSLWPFYPAPPPIANLPATWSGDVTCPGCVPHQQALTLFADGSFHLRDEYPASKRRRGSEVFFDVGRWSRLSGDESRLILRGGSEAVRQFRLQADGHLRQLDPSGSDIRSIRDYVLNRETGLDPIAGPMRLLGQLSIHADAVRFQECLTGRDMQVIEALPVSVSKQYRVAQKLLDADAETPVLTSVLGSFSARLASANESAAGPVWQLDIQRVKRFWPGETCAIGAGAASLPLRDTPWRVLAIGNEPIPADPLAPPLALRLHDDGHVSGHSGCNTLRSAYRADDNALSFDAVSTTRRACIGPSQQALERAWLQVLQQTAAYRVVGSYLELLAGDRVLARLIANEMH</sequence>
<dbReference type="Gene3D" id="2.40.50.540">
    <property type="match status" value="1"/>
</dbReference>
<accession>A0A3E0H9U9</accession>
<proteinExistence type="predicted"/>
<gene>
    <name evidence="3" type="ORF">DFR26_0672</name>
</gene>
<feature type="domain" description="DUF306" evidence="1">
    <location>
        <begin position="237"/>
        <end position="339"/>
    </location>
</feature>
<dbReference type="InterPro" id="IPR033450">
    <property type="entry name" value="NlpE_C"/>
</dbReference>
<dbReference type="Pfam" id="PF04170">
    <property type="entry name" value="NlpE"/>
    <property type="match status" value="1"/>
</dbReference>
<organism evidence="3 4">
    <name type="scientific">Paraperlucidibaca baekdonensis</name>
    <dbReference type="NCBI Taxonomy" id="748120"/>
    <lineage>
        <taxon>Bacteria</taxon>
        <taxon>Pseudomonadati</taxon>
        <taxon>Pseudomonadota</taxon>
        <taxon>Gammaproteobacteria</taxon>
        <taxon>Moraxellales</taxon>
        <taxon>Moraxellaceae</taxon>
        <taxon>Paraperlucidibaca</taxon>
    </lineage>
</organism>
<dbReference type="Gene3D" id="2.40.128.640">
    <property type="match status" value="1"/>
</dbReference>
<reference evidence="3 4" key="1">
    <citation type="submission" date="2018-08" db="EMBL/GenBank/DDBJ databases">
        <title>Genomic Encyclopedia of Type Strains, Phase IV (KMG-IV): sequencing the most valuable type-strain genomes for metagenomic binning, comparative biology and taxonomic classification.</title>
        <authorList>
            <person name="Goeker M."/>
        </authorList>
    </citation>
    <scope>NUCLEOTIDE SEQUENCE [LARGE SCALE GENOMIC DNA]</scope>
    <source>
        <strain evidence="3 4">DSM 26022</strain>
    </source>
</reference>
<comment type="caution">
    <text evidence="3">The sequence shown here is derived from an EMBL/GenBank/DDBJ whole genome shotgun (WGS) entry which is preliminary data.</text>
</comment>
<dbReference type="Proteomes" id="UP000256774">
    <property type="component" value="Unassembled WGS sequence"/>
</dbReference>